<evidence type="ECO:0000313" key="1">
    <source>
        <dbReference type="EMBL" id="CDQ09959.1"/>
    </source>
</evidence>
<sequence>MRSTPAIEGWITALKFISKIDLEAIGKRIICTSNKFLIQPNYIIRNRSDTDRIGGDSDIVTLTGNWQLLTKLDGFLSENNVAVRLVDRPKAVRFSIHAFNGDKDIARTFDLIEKVFSGGEIANHSSVMAGVGQ</sequence>
<evidence type="ECO:0000313" key="2">
    <source>
        <dbReference type="EMBL" id="SMH65712.1"/>
    </source>
</evidence>
<gene>
    <name evidence="2" type="ORF">AFERRI_20496</name>
    <name evidence="1" type="ORF">AFERRI_370063</name>
</gene>
<reference evidence="1" key="1">
    <citation type="submission" date="2014-03" db="EMBL/GenBank/DDBJ databases">
        <authorList>
            <person name="Genoscope - CEA"/>
        </authorList>
    </citation>
    <scope>NUCLEOTIDE SEQUENCE [LARGE SCALE GENOMIC DNA]</scope>
    <source>
        <strain evidence="1">CF27</strain>
    </source>
</reference>
<reference evidence="1" key="2">
    <citation type="submission" date="2014-07" db="EMBL/GenBank/DDBJ databases">
        <title>Initial genome analysis of the psychrotolerant acidophile Acidithiobacillus ferrivorans CF27: insights into iron and sulfur oxidation pathways and into biofilm formation.</title>
        <authorList>
            <person name="Talla E."/>
            <person name="Hedrich S."/>
            <person name="Mangenot S."/>
            <person name="Ji B."/>
            <person name="Johnson D.B."/>
            <person name="Barbe V."/>
            <person name="Bonnefoy V."/>
        </authorList>
    </citation>
    <scope>NUCLEOTIDE SEQUENCE [LARGE SCALE GENOMIC DNA]</scope>
    <source>
        <strain evidence="1">CF27</strain>
    </source>
</reference>
<dbReference type="Proteomes" id="UP000193925">
    <property type="component" value="Chromosome AFERRI"/>
</dbReference>
<dbReference type="EMBL" id="LT841305">
    <property type="protein sequence ID" value="SMH65712.1"/>
    <property type="molecule type" value="Genomic_DNA"/>
</dbReference>
<dbReference type="InterPro" id="IPR015424">
    <property type="entry name" value="PyrdxlP-dep_Trfase"/>
</dbReference>
<accession>A0A060UTS2</accession>
<dbReference type="RefSeq" id="WP_035192228.1">
    <property type="nucleotide sequence ID" value="NZ_CCCS020000031.1"/>
</dbReference>
<dbReference type="Gene3D" id="3.90.1150.10">
    <property type="entry name" value="Aspartate Aminotransferase, domain 1"/>
    <property type="match status" value="1"/>
</dbReference>
<organism evidence="1">
    <name type="scientific">Acidithiobacillus ferrivorans</name>
    <dbReference type="NCBI Taxonomy" id="160808"/>
    <lineage>
        <taxon>Bacteria</taxon>
        <taxon>Pseudomonadati</taxon>
        <taxon>Pseudomonadota</taxon>
        <taxon>Acidithiobacillia</taxon>
        <taxon>Acidithiobacillales</taxon>
        <taxon>Acidithiobacillaceae</taxon>
        <taxon>Acidithiobacillus</taxon>
    </lineage>
</organism>
<dbReference type="AlphaFoldDB" id="A0A060UTS2"/>
<reference evidence="2 3" key="3">
    <citation type="submission" date="2017-03" db="EMBL/GenBank/DDBJ databases">
        <authorList>
            <person name="Regsiter A."/>
            <person name="William W."/>
        </authorList>
    </citation>
    <scope>NUCLEOTIDE SEQUENCE [LARGE SCALE GENOMIC DNA]</scope>
    <source>
        <strain evidence="2">PRJEB5721</strain>
    </source>
</reference>
<dbReference type="SUPFAM" id="SSF53383">
    <property type="entry name" value="PLP-dependent transferases"/>
    <property type="match status" value="1"/>
</dbReference>
<protein>
    <submittedName>
        <fullName evidence="1">Uncharacterized protein</fullName>
    </submittedName>
</protein>
<dbReference type="InterPro" id="IPR015421">
    <property type="entry name" value="PyrdxlP-dep_Trfase_major"/>
</dbReference>
<keyword evidence="3" id="KW-1185">Reference proteome</keyword>
<evidence type="ECO:0000313" key="3">
    <source>
        <dbReference type="Proteomes" id="UP000193925"/>
    </source>
</evidence>
<dbReference type="EMBL" id="CCCS020000031">
    <property type="protein sequence ID" value="CDQ09959.1"/>
    <property type="molecule type" value="Genomic_DNA"/>
</dbReference>
<dbReference type="InterPro" id="IPR015422">
    <property type="entry name" value="PyrdxlP-dep_Trfase_small"/>
</dbReference>
<dbReference type="Gene3D" id="3.40.640.10">
    <property type="entry name" value="Type I PLP-dependent aspartate aminotransferase-like (Major domain)"/>
    <property type="match status" value="1"/>
</dbReference>
<name>A0A060UTS2_9PROT</name>
<proteinExistence type="predicted"/>